<evidence type="ECO:0000256" key="2">
    <source>
        <dbReference type="ARBA" id="ARBA00022475"/>
    </source>
</evidence>
<dbReference type="PANTHER" id="PTHR12231">
    <property type="entry name" value="CTX-RELATED TYPE I TRANSMEMBRANE PROTEIN"/>
    <property type="match status" value="1"/>
</dbReference>
<keyword evidence="5" id="KW-0472">Membrane</keyword>
<dbReference type="FunFam" id="2.60.40.10:FF:000328">
    <property type="entry name" value="CLUMA_CG000981, isoform A"/>
    <property type="match status" value="1"/>
</dbReference>
<accession>A0A1B6CRI0</accession>
<dbReference type="EMBL" id="GEDC01021485">
    <property type="protein sequence ID" value="JAS15813.1"/>
    <property type="molecule type" value="Transcribed_RNA"/>
</dbReference>
<dbReference type="InterPro" id="IPR003599">
    <property type="entry name" value="Ig_sub"/>
</dbReference>
<evidence type="ECO:0000256" key="1">
    <source>
        <dbReference type="ARBA" id="ARBA00004236"/>
    </source>
</evidence>
<evidence type="ECO:0000313" key="12">
    <source>
        <dbReference type="EMBL" id="JAS15813.1"/>
    </source>
</evidence>
<dbReference type="GO" id="GO:0043005">
    <property type="term" value="C:neuron projection"/>
    <property type="evidence" value="ECO:0007669"/>
    <property type="project" value="TreeGrafter"/>
</dbReference>
<dbReference type="AlphaFoldDB" id="A0A1B6CRI0"/>
<evidence type="ECO:0000256" key="3">
    <source>
        <dbReference type="ARBA" id="ARBA00022729"/>
    </source>
</evidence>
<dbReference type="Pfam" id="PF07679">
    <property type="entry name" value="I-set"/>
    <property type="match status" value="1"/>
</dbReference>
<feature type="domain" description="Ig-like" evidence="11">
    <location>
        <begin position="157"/>
        <end position="241"/>
    </location>
</feature>
<keyword evidence="2" id="KW-1003">Cell membrane</keyword>
<dbReference type="SMART" id="SM00409">
    <property type="entry name" value="IG"/>
    <property type="match status" value="3"/>
</dbReference>
<feature type="domain" description="Ig-like" evidence="11">
    <location>
        <begin position="251"/>
        <end position="345"/>
    </location>
</feature>
<dbReference type="SUPFAM" id="SSF48726">
    <property type="entry name" value="Immunoglobulin"/>
    <property type="match status" value="3"/>
</dbReference>
<comment type="subcellular location">
    <subcellularLocation>
        <location evidence="1">Cell membrane</location>
    </subcellularLocation>
</comment>
<feature type="domain" description="Ig-like" evidence="11">
    <location>
        <begin position="55"/>
        <end position="152"/>
    </location>
</feature>
<proteinExistence type="predicted"/>
<evidence type="ECO:0000256" key="7">
    <source>
        <dbReference type="ARBA" id="ARBA00023180"/>
    </source>
</evidence>
<feature type="region of interest" description="Disordered" evidence="9">
    <location>
        <begin position="365"/>
        <end position="424"/>
    </location>
</feature>
<dbReference type="Pfam" id="PF13927">
    <property type="entry name" value="Ig_3"/>
    <property type="match status" value="2"/>
</dbReference>
<evidence type="ECO:0000256" key="5">
    <source>
        <dbReference type="ARBA" id="ARBA00023136"/>
    </source>
</evidence>
<dbReference type="InterPro" id="IPR013783">
    <property type="entry name" value="Ig-like_fold"/>
</dbReference>
<evidence type="ECO:0000256" key="4">
    <source>
        <dbReference type="ARBA" id="ARBA00022737"/>
    </source>
</evidence>
<reference evidence="12" key="1">
    <citation type="submission" date="2015-12" db="EMBL/GenBank/DDBJ databases">
        <title>De novo transcriptome assembly of four potential Pierce s Disease insect vectors from Arizona vineyards.</title>
        <authorList>
            <person name="Tassone E.E."/>
        </authorList>
    </citation>
    <scope>NUCLEOTIDE SEQUENCE</scope>
</reference>
<keyword evidence="4" id="KW-0677">Repeat</keyword>
<dbReference type="InterPro" id="IPR051170">
    <property type="entry name" value="Neural/epithelial_adhesion"/>
</dbReference>
<evidence type="ECO:0000256" key="6">
    <source>
        <dbReference type="ARBA" id="ARBA00023157"/>
    </source>
</evidence>
<keyword evidence="3 10" id="KW-0732">Signal</keyword>
<feature type="signal peptide" evidence="10">
    <location>
        <begin position="1"/>
        <end position="30"/>
    </location>
</feature>
<dbReference type="InterPro" id="IPR007110">
    <property type="entry name" value="Ig-like_dom"/>
</dbReference>
<dbReference type="PANTHER" id="PTHR12231:SF253">
    <property type="entry name" value="DPR-INTERACTING PROTEIN ETA, ISOFORM B-RELATED"/>
    <property type="match status" value="1"/>
</dbReference>
<dbReference type="FunFam" id="2.60.40.10:FF:000376">
    <property type="entry name" value="CLUMA_CG000981, isoform A"/>
    <property type="match status" value="1"/>
</dbReference>
<dbReference type="PROSITE" id="PS50835">
    <property type="entry name" value="IG_LIKE"/>
    <property type="match status" value="3"/>
</dbReference>
<dbReference type="FunFam" id="2.60.40.10:FF:000392">
    <property type="entry name" value="CLUMA_CG000981, isoform A"/>
    <property type="match status" value="1"/>
</dbReference>
<evidence type="ECO:0000256" key="8">
    <source>
        <dbReference type="ARBA" id="ARBA00023319"/>
    </source>
</evidence>
<organism evidence="12">
    <name type="scientific">Clastoptera arizonana</name>
    <name type="common">Arizona spittle bug</name>
    <dbReference type="NCBI Taxonomy" id="38151"/>
    <lineage>
        <taxon>Eukaryota</taxon>
        <taxon>Metazoa</taxon>
        <taxon>Ecdysozoa</taxon>
        <taxon>Arthropoda</taxon>
        <taxon>Hexapoda</taxon>
        <taxon>Insecta</taxon>
        <taxon>Pterygota</taxon>
        <taxon>Neoptera</taxon>
        <taxon>Paraneoptera</taxon>
        <taxon>Hemiptera</taxon>
        <taxon>Auchenorrhyncha</taxon>
        <taxon>Cercopoidea</taxon>
        <taxon>Clastopteridae</taxon>
        <taxon>Clastoptera</taxon>
    </lineage>
</organism>
<keyword evidence="6" id="KW-1015">Disulfide bond</keyword>
<dbReference type="InterPro" id="IPR036179">
    <property type="entry name" value="Ig-like_dom_sf"/>
</dbReference>
<gene>
    <name evidence="12" type="ORF">g.13770</name>
</gene>
<name>A0A1B6CRI0_9HEMI</name>
<dbReference type="SMART" id="SM00408">
    <property type="entry name" value="IGc2"/>
    <property type="match status" value="3"/>
</dbReference>
<sequence>MSPRAYFYNPRLLCFCLCLSLLLSTLQVKGRRVRNSDSNSIPPAVEEFNNEALLPRFAEPIPNVTVTIGRDALLACVVDNLRTYKVAWVRVDTQTILSIHHAVITQNPRISLSYNDHRSWYLHIKNVQEADRGWYMCQVNTDPMRSRQGYLQVVVPPSIIDQATSTDMVVREAANVTLVCRAVGYPEPYVMWRREDGADINYNGENVNVVDGEFLQITKVSRLHMGAYLCIASNGVPPSISKRVMLRVQFPPMLSIPNQLEGAYLGQDVSLACHTEAYPTSINYWTTERGDMIVSGDKYEAVSVDNGYNKYMMLKIRSVTHSDFGSYQCVAKNSLGETDGQIKLDEIPAPSTTTTTTAISVTVSGAKKKGKGKNNKEWKQRPAENQILGDFDVGQLREQDYGDYTLPSRGPPPGFGESNSSGVQTPVKATPDGSSIMVITACLAACWVLGSTSR</sequence>
<protein>
    <recommendedName>
        <fullName evidence="11">Ig-like domain-containing protein</fullName>
    </recommendedName>
</protein>
<keyword evidence="7" id="KW-0325">Glycoprotein</keyword>
<feature type="chain" id="PRO_5008580722" description="Ig-like domain-containing protein" evidence="10">
    <location>
        <begin position="31"/>
        <end position="454"/>
    </location>
</feature>
<evidence type="ECO:0000259" key="11">
    <source>
        <dbReference type="PROSITE" id="PS50835"/>
    </source>
</evidence>
<dbReference type="InterPro" id="IPR013098">
    <property type="entry name" value="Ig_I-set"/>
</dbReference>
<dbReference type="GO" id="GO:0005886">
    <property type="term" value="C:plasma membrane"/>
    <property type="evidence" value="ECO:0007669"/>
    <property type="project" value="UniProtKB-SubCell"/>
</dbReference>
<dbReference type="Gene3D" id="2.60.40.10">
    <property type="entry name" value="Immunoglobulins"/>
    <property type="match status" value="3"/>
</dbReference>
<evidence type="ECO:0000256" key="9">
    <source>
        <dbReference type="SAM" id="MobiDB-lite"/>
    </source>
</evidence>
<dbReference type="InterPro" id="IPR003598">
    <property type="entry name" value="Ig_sub2"/>
</dbReference>
<keyword evidence="8" id="KW-0393">Immunoglobulin domain</keyword>
<evidence type="ECO:0000256" key="10">
    <source>
        <dbReference type="SAM" id="SignalP"/>
    </source>
</evidence>